<evidence type="ECO:0000313" key="1">
    <source>
        <dbReference type="EMBL" id="VTZ50087.1"/>
    </source>
</evidence>
<organism evidence="1 2">
    <name type="scientific">Methylocella tundrae</name>
    <dbReference type="NCBI Taxonomy" id="227605"/>
    <lineage>
        <taxon>Bacteria</taxon>
        <taxon>Pseudomonadati</taxon>
        <taxon>Pseudomonadota</taxon>
        <taxon>Alphaproteobacteria</taxon>
        <taxon>Hyphomicrobiales</taxon>
        <taxon>Beijerinckiaceae</taxon>
        <taxon>Methylocella</taxon>
    </lineage>
</organism>
<accession>A0A8B6M507</accession>
<comment type="caution">
    <text evidence="1">The sequence shown here is derived from an EMBL/GenBank/DDBJ whole genome shotgun (WGS) entry which is preliminary data.</text>
</comment>
<gene>
    <name evidence="1" type="ORF">MPC4_20297</name>
</gene>
<sequence length="58" mass="6255">MKNAVDCKAIGVLPGSEEKSWPMLRRVRPANGEFGSLAIAVWSDPPLCAGLPARTSRF</sequence>
<dbReference type="EMBL" id="CABFMQ020000076">
    <property type="protein sequence ID" value="VTZ50087.1"/>
    <property type="molecule type" value="Genomic_DNA"/>
</dbReference>
<name>A0A8B6M507_METTU</name>
<evidence type="ECO:0000313" key="2">
    <source>
        <dbReference type="Proteomes" id="UP000485880"/>
    </source>
</evidence>
<proteinExistence type="predicted"/>
<keyword evidence="2" id="KW-1185">Reference proteome</keyword>
<reference evidence="1 2" key="1">
    <citation type="submission" date="2019-05" db="EMBL/GenBank/DDBJ databases">
        <authorList>
            <person name="Farhan Ul Haque M."/>
        </authorList>
    </citation>
    <scope>NUCLEOTIDE SEQUENCE [LARGE SCALE GENOMIC DNA]</scope>
    <source>
        <strain evidence="1">2</strain>
    </source>
</reference>
<protein>
    <submittedName>
        <fullName evidence="1">Uncharacterized protein</fullName>
    </submittedName>
</protein>
<dbReference type="Proteomes" id="UP000485880">
    <property type="component" value="Unassembled WGS sequence"/>
</dbReference>
<dbReference type="AlphaFoldDB" id="A0A8B6M507"/>